<dbReference type="GO" id="GO:0010484">
    <property type="term" value="F:histone H3 acetyltransferase activity"/>
    <property type="evidence" value="ECO:0007669"/>
    <property type="project" value="TreeGrafter"/>
</dbReference>
<protein>
    <recommendedName>
        <fullName evidence="3">Bromo domain-containing protein</fullName>
    </recommendedName>
</protein>
<organism evidence="4 5">
    <name type="scientific">Albula glossodonta</name>
    <name type="common">roundjaw bonefish</name>
    <dbReference type="NCBI Taxonomy" id="121402"/>
    <lineage>
        <taxon>Eukaryota</taxon>
        <taxon>Metazoa</taxon>
        <taxon>Chordata</taxon>
        <taxon>Craniata</taxon>
        <taxon>Vertebrata</taxon>
        <taxon>Euteleostomi</taxon>
        <taxon>Actinopterygii</taxon>
        <taxon>Neopterygii</taxon>
        <taxon>Teleostei</taxon>
        <taxon>Albuliformes</taxon>
        <taxon>Albulidae</taxon>
        <taxon>Albula</taxon>
    </lineage>
</organism>
<dbReference type="GO" id="GO:0045944">
    <property type="term" value="P:positive regulation of transcription by RNA polymerase II"/>
    <property type="evidence" value="ECO:0007669"/>
    <property type="project" value="TreeGrafter"/>
</dbReference>
<dbReference type="PRINTS" id="PR00503">
    <property type="entry name" value="BROMODOMAIN"/>
</dbReference>
<dbReference type="PROSITE" id="PS50014">
    <property type="entry name" value="BROMODOMAIN_2"/>
    <property type="match status" value="1"/>
</dbReference>
<keyword evidence="1 2" id="KW-0103">Bromodomain</keyword>
<dbReference type="SUPFAM" id="SSF47370">
    <property type="entry name" value="Bromodomain"/>
    <property type="match status" value="1"/>
</dbReference>
<proteinExistence type="predicted"/>
<sequence length="84" mass="9914">MPTPPNSQHPQTPCSSQLMCVRSARHRRHAGDWLETHWERGHQNAWPFMEPVKKTEAPGYYQVIRFPMEQTQTYGLIQRRVALE</sequence>
<dbReference type="InterPro" id="IPR001487">
    <property type="entry name" value="Bromodomain"/>
</dbReference>
<dbReference type="Gene3D" id="1.20.920.10">
    <property type="entry name" value="Bromodomain-like"/>
    <property type="match status" value="1"/>
</dbReference>
<dbReference type="GO" id="GO:0140672">
    <property type="term" value="C:ATAC complex"/>
    <property type="evidence" value="ECO:0007669"/>
    <property type="project" value="TreeGrafter"/>
</dbReference>
<evidence type="ECO:0000256" key="2">
    <source>
        <dbReference type="PROSITE-ProRule" id="PRU00035"/>
    </source>
</evidence>
<feature type="domain" description="Bromo" evidence="3">
    <location>
        <begin position="40"/>
        <end position="69"/>
    </location>
</feature>
<keyword evidence="5" id="KW-1185">Reference proteome</keyword>
<dbReference type="AlphaFoldDB" id="A0A8T2MJ28"/>
<reference evidence="4" key="1">
    <citation type="thesis" date="2021" institute="BYU ScholarsArchive" country="Provo, UT, USA">
        <title>Applications of and Algorithms for Genome Assembly and Genomic Analyses with an Emphasis on Marine Teleosts.</title>
        <authorList>
            <person name="Pickett B.D."/>
        </authorList>
    </citation>
    <scope>NUCLEOTIDE SEQUENCE</scope>
    <source>
        <strain evidence="4">HI-2016</strain>
    </source>
</reference>
<name>A0A8T2MJ28_9TELE</name>
<accession>A0A8T2MJ28</accession>
<gene>
    <name evidence="4" type="ORF">JZ751_014465</name>
</gene>
<evidence type="ECO:0000259" key="3">
    <source>
        <dbReference type="PROSITE" id="PS50014"/>
    </source>
</evidence>
<evidence type="ECO:0000256" key="1">
    <source>
        <dbReference type="ARBA" id="ARBA00023117"/>
    </source>
</evidence>
<dbReference type="Proteomes" id="UP000824540">
    <property type="component" value="Unassembled WGS sequence"/>
</dbReference>
<comment type="caution">
    <text evidence="4">The sequence shown here is derived from an EMBL/GenBank/DDBJ whole genome shotgun (WGS) entry which is preliminary data.</text>
</comment>
<dbReference type="OrthoDB" id="1937912at2759"/>
<dbReference type="PANTHER" id="PTHR45750:SF2">
    <property type="entry name" value="HISTONE ACETYLTRANSFERASE KAT2B"/>
    <property type="match status" value="1"/>
</dbReference>
<dbReference type="InterPro" id="IPR037800">
    <property type="entry name" value="GCN5"/>
</dbReference>
<dbReference type="EMBL" id="JAFBMS010002338">
    <property type="protein sequence ID" value="KAG9328359.1"/>
    <property type="molecule type" value="Genomic_DNA"/>
</dbReference>
<evidence type="ECO:0000313" key="5">
    <source>
        <dbReference type="Proteomes" id="UP000824540"/>
    </source>
</evidence>
<dbReference type="InterPro" id="IPR036427">
    <property type="entry name" value="Bromodomain-like_sf"/>
</dbReference>
<dbReference type="PANTHER" id="PTHR45750">
    <property type="entry name" value="GH11602P"/>
    <property type="match status" value="1"/>
</dbReference>
<evidence type="ECO:0000313" key="4">
    <source>
        <dbReference type="EMBL" id="KAG9328359.1"/>
    </source>
</evidence>